<feature type="region of interest" description="Disordered" evidence="4">
    <location>
        <begin position="108"/>
        <end position="129"/>
    </location>
</feature>
<feature type="region of interest" description="Disordered" evidence="4">
    <location>
        <begin position="1"/>
        <end position="36"/>
    </location>
</feature>
<sequence>MNIGGASPSTLRVPMSSASPSGSNNTNTGRPPLWNRSSERKMSRLYLYTTLPLEKIIAVVHSKSPSEAPGKESANKKLGALLNKQPRWLHPRNEEDMVRRLDELSLSPTRTNSSWNSMSSPTDAMAPSLNPSPTPNLMRNYGANPSLTVPPFNQFPPQQPIANRPTASRQAKPTTQQQEPESAFELFLRRTTWMSASTDCTTGSLRRLLNGYSDSYVRSVKKLVKRYTAPINHRAESLSPISDEESTERSWLNDPDSPPTLPNGPYYLPGDFLLLDMLYQGRSPCFLEAEQHTRRSCWCHAFQDIDHSAWVTKSGLSHMVHQSLEYIPRGCDMDQCDPFGNTLLHLMAARMLKDHLFQTLLLNPGSDVINARNSAGQTLLHVLHRDWFRNEPLLLQLLGSLAQRGFDFDARDHYGRAFSHILLAKDVSANLRNEFLQSFSASNCFKRDAFNVTPTLAIEDPERTIGIDRMYTQAMDLDPPPSRHQQHGNTDIYPDNVFSREARLVRFIKEAALEPLLEDSEGRNALHCLAAVTLSTASLMQKYSIDENSRPIDRKRKKEQPSKDPDSSTPRLNARLESAEVLIHAGVDLNHYDIYGNTPLMAFAAQLPEDDDYKVGPSILHHLIAAGAEVDARNRAGETALHVAVRCGRKLAARQLVEDGATVHARDSAGRSVLEVADMKMRSLGVYDTEEYAHLEACRAWLSGQKGSAVQNPTVMQEWGITAQS</sequence>
<feature type="region of interest" description="Disordered" evidence="4">
    <location>
        <begin position="238"/>
        <end position="260"/>
    </location>
</feature>
<name>A0A8H4UJH9_9HYPO</name>
<accession>A0A8H4UJH9</accession>
<feature type="region of interest" description="Disordered" evidence="4">
    <location>
        <begin position="152"/>
        <end position="182"/>
    </location>
</feature>
<keyword evidence="6" id="KW-1185">Reference proteome</keyword>
<dbReference type="EMBL" id="JABEYC010000431">
    <property type="protein sequence ID" value="KAF4977543.1"/>
    <property type="molecule type" value="Genomic_DNA"/>
</dbReference>
<feature type="compositionally biased region" description="Polar residues" evidence="4">
    <location>
        <begin position="165"/>
        <end position="180"/>
    </location>
</feature>
<feature type="compositionally biased region" description="Polar residues" evidence="4">
    <location>
        <begin position="16"/>
        <end position="29"/>
    </location>
</feature>
<evidence type="ECO:0000313" key="6">
    <source>
        <dbReference type="Proteomes" id="UP000635477"/>
    </source>
</evidence>
<reference evidence="5" key="1">
    <citation type="journal article" date="2020" name="BMC Genomics">
        <title>Correction to: Identification and distribution of gene clusters required for synthesis of sphingolipid metabolism inhibitors in diverse species of the filamentous fungus Fusarium.</title>
        <authorList>
            <person name="Kim H.S."/>
            <person name="Lohmar J.M."/>
            <person name="Busman M."/>
            <person name="Brown D.W."/>
            <person name="Naumann T.A."/>
            <person name="Divon H.H."/>
            <person name="Lysoe E."/>
            <person name="Uhlig S."/>
            <person name="Proctor R.H."/>
        </authorList>
    </citation>
    <scope>NUCLEOTIDE SEQUENCE</scope>
    <source>
        <strain evidence="5">NRRL 22465</strain>
    </source>
</reference>
<reference evidence="5" key="2">
    <citation type="submission" date="2020-05" db="EMBL/GenBank/DDBJ databases">
        <authorList>
            <person name="Kim H.-S."/>
            <person name="Proctor R.H."/>
            <person name="Brown D.W."/>
        </authorList>
    </citation>
    <scope>NUCLEOTIDE SEQUENCE</scope>
    <source>
        <strain evidence="5">NRRL 22465</strain>
    </source>
</reference>
<gene>
    <name evidence="5" type="ORF">FZEAL_5914</name>
</gene>
<evidence type="ECO:0000256" key="4">
    <source>
        <dbReference type="SAM" id="MobiDB-lite"/>
    </source>
</evidence>
<evidence type="ECO:0000256" key="3">
    <source>
        <dbReference type="PROSITE-ProRule" id="PRU00023"/>
    </source>
</evidence>
<dbReference type="Pfam" id="PF12796">
    <property type="entry name" value="Ank_2"/>
    <property type="match status" value="1"/>
</dbReference>
<dbReference type="Proteomes" id="UP000635477">
    <property type="component" value="Unassembled WGS sequence"/>
</dbReference>
<dbReference type="PANTHER" id="PTHR24126">
    <property type="entry name" value="ANKYRIN REPEAT, PH AND SEC7 DOMAIN CONTAINING PROTEIN SECG-RELATED"/>
    <property type="match status" value="1"/>
</dbReference>
<dbReference type="PROSITE" id="PS50297">
    <property type="entry name" value="ANK_REP_REGION"/>
    <property type="match status" value="1"/>
</dbReference>
<protein>
    <recommendedName>
        <fullName evidence="7">Ankyrin</fullName>
    </recommendedName>
</protein>
<dbReference type="SUPFAM" id="SSF48403">
    <property type="entry name" value="Ankyrin repeat"/>
    <property type="match status" value="1"/>
</dbReference>
<feature type="region of interest" description="Disordered" evidence="4">
    <location>
        <begin position="545"/>
        <end position="572"/>
    </location>
</feature>
<dbReference type="InterPro" id="IPR036770">
    <property type="entry name" value="Ankyrin_rpt-contain_sf"/>
</dbReference>
<dbReference type="PROSITE" id="PS50088">
    <property type="entry name" value="ANK_REPEAT"/>
    <property type="match status" value="1"/>
</dbReference>
<proteinExistence type="predicted"/>
<dbReference type="InterPro" id="IPR002110">
    <property type="entry name" value="Ankyrin_rpt"/>
</dbReference>
<dbReference type="PANTHER" id="PTHR24126:SF14">
    <property type="entry name" value="ANK_REP_REGION DOMAIN-CONTAINING PROTEIN"/>
    <property type="match status" value="1"/>
</dbReference>
<evidence type="ECO:0000256" key="2">
    <source>
        <dbReference type="ARBA" id="ARBA00023043"/>
    </source>
</evidence>
<dbReference type="AlphaFoldDB" id="A0A8H4UJH9"/>
<keyword evidence="2 3" id="KW-0040">ANK repeat</keyword>
<dbReference type="Gene3D" id="1.25.40.20">
    <property type="entry name" value="Ankyrin repeat-containing domain"/>
    <property type="match status" value="2"/>
</dbReference>
<keyword evidence="1" id="KW-0677">Repeat</keyword>
<evidence type="ECO:0000313" key="5">
    <source>
        <dbReference type="EMBL" id="KAF4977543.1"/>
    </source>
</evidence>
<dbReference type="SMART" id="SM00248">
    <property type="entry name" value="ANK"/>
    <property type="match status" value="4"/>
</dbReference>
<dbReference type="OrthoDB" id="194358at2759"/>
<feature type="repeat" description="ANK" evidence="3">
    <location>
        <begin position="636"/>
        <end position="668"/>
    </location>
</feature>
<evidence type="ECO:0008006" key="7">
    <source>
        <dbReference type="Google" id="ProtNLM"/>
    </source>
</evidence>
<comment type="caution">
    <text evidence="5">The sequence shown here is derived from an EMBL/GenBank/DDBJ whole genome shotgun (WGS) entry which is preliminary data.</text>
</comment>
<feature type="compositionally biased region" description="Polar residues" evidence="4">
    <location>
        <begin position="108"/>
        <end position="122"/>
    </location>
</feature>
<evidence type="ECO:0000256" key="1">
    <source>
        <dbReference type="ARBA" id="ARBA00022737"/>
    </source>
</evidence>
<organism evidence="5 6">
    <name type="scientific">Fusarium zealandicum</name>
    <dbReference type="NCBI Taxonomy" id="1053134"/>
    <lineage>
        <taxon>Eukaryota</taxon>
        <taxon>Fungi</taxon>
        <taxon>Dikarya</taxon>
        <taxon>Ascomycota</taxon>
        <taxon>Pezizomycotina</taxon>
        <taxon>Sordariomycetes</taxon>
        <taxon>Hypocreomycetidae</taxon>
        <taxon>Hypocreales</taxon>
        <taxon>Nectriaceae</taxon>
        <taxon>Fusarium</taxon>
        <taxon>Fusarium staphyleae species complex</taxon>
    </lineage>
</organism>